<gene>
    <name evidence="4" type="ORF">H0194_00730</name>
</gene>
<dbReference type="InterPro" id="IPR022300">
    <property type="entry name" value="PPK2-rel_1"/>
</dbReference>
<evidence type="ECO:0000313" key="4">
    <source>
        <dbReference type="EMBL" id="QNE89633.1"/>
    </source>
</evidence>
<protein>
    <submittedName>
        <fullName evidence="4">PPK2 family polyphosphate--nucleotide phosphotransferase</fullName>
    </submittedName>
</protein>
<evidence type="ECO:0000313" key="5">
    <source>
        <dbReference type="Proteomes" id="UP000515743"/>
    </source>
</evidence>
<proteinExistence type="predicted"/>
<dbReference type="InterPro" id="IPR016898">
    <property type="entry name" value="Polyphosphate_phosphotransfera"/>
</dbReference>
<dbReference type="GO" id="GO:0008976">
    <property type="term" value="F:polyphosphate kinase activity"/>
    <property type="evidence" value="ECO:0007669"/>
    <property type="project" value="InterPro"/>
</dbReference>
<dbReference type="PANTHER" id="PTHR34383">
    <property type="entry name" value="POLYPHOSPHATE:AMP PHOSPHOTRANSFERASE-RELATED"/>
    <property type="match status" value="1"/>
</dbReference>
<keyword evidence="5" id="KW-1185">Reference proteome</keyword>
<keyword evidence="1 4" id="KW-0808">Transferase</keyword>
<accession>A0A7G7CPW7</accession>
<dbReference type="KEGG" id="cik:H0194_00730"/>
<dbReference type="InterPro" id="IPR022488">
    <property type="entry name" value="PPK2-related"/>
</dbReference>
<dbReference type="Gene3D" id="3.40.50.300">
    <property type="entry name" value="P-loop containing nucleotide triphosphate hydrolases"/>
    <property type="match status" value="1"/>
</dbReference>
<dbReference type="NCBIfam" id="TIGR03709">
    <property type="entry name" value="PPK2_rel_1"/>
    <property type="match status" value="1"/>
</dbReference>
<keyword evidence="2" id="KW-0418">Kinase</keyword>
<feature type="domain" description="Polyphosphate kinase-2-related" evidence="3">
    <location>
        <begin position="43"/>
        <end position="262"/>
    </location>
</feature>
<dbReference type="EMBL" id="CP059404">
    <property type="protein sequence ID" value="QNE89633.1"/>
    <property type="molecule type" value="Genomic_DNA"/>
</dbReference>
<name>A0A7G7CPW7_9CORY</name>
<dbReference type="InterPro" id="IPR027417">
    <property type="entry name" value="P-loop_NTPase"/>
</dbReference>
<dbReference type="PIRSF" id="PIRSF028756">
    <property type="entry name" value="PPK2_prd"/>
    <property type="match status" value="1"/>
</dbReference>
<dbReference type="AlphaFoldDB" id="A0A7G7CPW7"/>
<dbReference type="SUPFAM" id="SSF52540">
    <property type="entry name" value="P-loop containing nucleoside triphosphate hydrolases"/>
    <property type="match status" value="1"/>
</dbReference>
<reference evidence="4 5" key="1">
    <citation type="submission" date="2020-07" db="EMBL/GenBank/DDBJ databases">
        <title>Complete genome and description of Corynebacterium incognita strain Marseille-Q3630 sp. nov.</title>
        <authorList>
            <person name="Boxberger M."/>
        </authorList>
    </citation>
    <scope>NUCLEOTIDE SEQUENCE [LARGE SCALE GENOMIC DNA]</scope>
    <source>
        <strain evidence="4 5">Marseille-Q3630</strain>
    </source>
</reference>
<evidence type="ECO:0000259" key="3">
    <source>
        <dbReference type="Pfam" id="PF03976"/>
    </source>
</evidence>
<dbReference type="Pfam" id="PF03976">
    <property type="entry name" value="PPK2"/>
    <property type="match status" value="1"/>
</dbReference>
<evidence type="ECO:0000256" key="2">
    <source>
        <dbReference type="ARBA" id="ARBA00022777"/>
    </source>
</evidence>
<organism evidence="4 5">
    <name type="scientific">Corynebacterium incognita</name>
    <dbReference type="NCBI Taxonomy" id="2754725"/>
    <lineage>
        <taxon>Bacteria</taxon>
        <taxon>Bacillati</taxon>
        <taxon>Actinomycetota</taxon>
        <taxon>Actinomycetes</taxon>
        <taxon>Mycobacteriales</taxon>
        <taxon>Corynebacteriaceae</taxon>
        <taxon>Corynebacterium</taxon>
    </lineage>
</organism>
<dbReference type="GO" id="GO:0006797">
    <property type="term" value="P:polyphosphate metabolic process"/>
    <property type="evidence" value="ECO:0007669"/>
    <property type="project" value="InterPro"/>
</dbReference>
<sequence length="284" mass="32689">MAKFKLKHARTLRAGEGFRLADMDPGSTPGFDGDEDDLQERFEKYDEELYDLQELLFANSRANPDTTPSILLVLQGMDTSGKGGVIRKVMGVFDPQGVDSIGFGAPTEEEKQHDFLWRIERHVPRAGRIVAFDRSHYEDVLIQRVHGWVDEQEVTRRIEAIQDFEKRLADAGTRIIKVMLHISKDFQKENLLERLEDPEKHWKYSTGDLDERALWDDYMAAYEDAIARTDADHAPWYVIPSDNKDYARTAVKFLLVDALRGMELSWPEADFDVAAELERVRNAE</sequence>
<dbReference type="Proteomes" id="UP000515743">
    <property type="component" value="Chromosome"/>
</dbReference>
<dbReference type="RefSeq" id="WP_185176007.1">
    <property type="nucleotide sequence ID" value="NZ_CP059404.1"/>
</dbReference>
<dbReference type="PANTHER" id="PTHR34383:SF3">
    <property type="entry name" value="POLYPHOSPHATE:AMP PHOSPHOTRANSFERASE"/>
    <property type="match status" value="1"/>
</dbReference>
<evidence type="ECO:0000256" key="1">
    <source>
        <dbReference type="ARBA" id="ARBA00022679"/>
    </source>
</evidence>